<dbReference type="Proteomes" id="UP001274830">
    <property type="component" value="Unassembled WGS sequence"/>
</dbReference>
<sequence length="158" mass="17472">MVFLAIALNMNKALSMPAKAPSSPQDLAYSRARTCAAWTAHHMDVACGIGLMRVSQPIDPSLSKLPILPQTQVSVSSMLSEESSYDHTVDTLFRERCGLTRLISKLNDLLFGHLALQEPKQVMAGLQNLNSEFTRWNAMLPPTICSPPELSEPMYEIQ</sequence>
<reference evidence="1" key="1">
    <citation type="submission" date="2023-07" db="EMBL/GenBank/DDBJ databases">
        <title>Black Yeasts Isolated from many extreme environments.</title>
        <authorList>
            <person name="Coleine C."/>
            <person name="Stajich J.E."/>
            <person name="Selbmann L."/>
        </authorList>
    </citation>
    <scope>NUCLEOTIDE SEQUENCE</scope>
    <source>
        <strain evidence="1">CCFEE 5485</strain>
    </source>
</reference>
<protein>
    <submittedName>
        <fullName evidence="1">Uncharacterized protein</fullName>
    </submittedName>
</protein>
<proteinExistence type="predicted"/>
<organism evidence="1 2">
    <name type="scientific">Recurvomyces mirabilis</name>
    <dbReference type="NCBI Taxonomy" id="574656"/>
    <lineage>
        <taxon>Eukaryota</taxon>
        <taxon>Fungi</taxon>
        <taxon>Dikarya</taxon>
        <taxon>Ascomycota</taxon>
        <taxon>Pezizomycotina</taxon>
        <taxon>Dothideomycetes</taxon>
        <taxon>Dothideomycetidae</taxon>
        <taxon>Mycosphaerellales</taxon>
        <taxon>Teratosphaeriaceae</taxon>
        <taxon>Recurvomyces</taxon>
    </lineage>
</organism>
<gene>
    <name evidence="1" type="ORF">LTR78_005925</name>
</gene>
<accession>A0AAE1C0K2</accession>
<keyword evidence="2" id="KW-1185">Reference proteome</keyword>
<name>A0AAE1C0K2_9PEZI</name>
<dbReference type="EMBL" id="JAUTXT010000021">
    <property type="protein sequence ID" value="KAK3674078.1"/>
    <property type="molecule type" value="Genomic_DNA"/>
</dbReference>
<comment type="caution">
    <text evidence="1">The sequence shown here is derived from an EMBL/GenBank/DDBJ whole genome shotgun (WGS) entry which is preliminary data.</text>
</comment>
<evidence type="ECO:0000313" key="2">
    <source>
        <dbReference type="Proteomes" id="UP001274830"/>
    </source>
</evidence>
<dbReference type="AlphaFoldDB" id="A0AAE1C0K2"/>
<evidence type="ECO:0000313" key="1">
    <source>
        <dbReference type="EMBL" id="KAK3674078.1"/>
    </source>
</evidence>